<proteinExistence type="predicted"/>
<dbReference type="EMBL" id="CP065321">
    <property type="protein sequence ID" value="QQR29920.1"/>
    <property type="molecule type" value="Genomic_DNA"/>
</dbReference>
<accession>A0A1Z2XQE7</accession>
<feature type="domain" description="Xylose isomerase-like TIM barrel" evidence="1">
    <location>
        <begin position="52"/>
        <end position="262"/>
    </location>
</feature>
<keyword evidence="4" id="KW-1185">Reference proteome</keyword>
<dbReference type="EMBL" id="CP021422">
    <property type="protein sequence ID" value="ASB40644.1"/>
    <property type="molecule type" value="Genomic_DNA"/>
</dbReference>
<evidence type="ECO:0000313" key="4">
    <source>
        <dbReference type="Proteomes" id="UP000196710"/>
    </source>
</evidence>
<evidence type="ECO:0000259" key="1">
    <source>
        <dbReference type="Pfam" id="PF01261"/>
    </source>
</evidence>
<evidence type="ECO:0000313" key="2">
    <source>
        <dbReference type="EMBL" id="ASB40644.1"/>
    </source>
</evidence>
<dbReference type="Proteomes" id="UP000596035">
    <property type="component" value="Chromosome"/>
</dbReference>
<gene>
    <name evidence="2" type="ORF">ADH66_08210</name>
    <name evidence="3" type="ORF">I5Q82_18245</name>
</gene>
<dbReference type="InterPro" id="IPR013022">
    <property type="entry name" value="Xyl_isomerase-like_TIM-brl"/>
</dbReference>
<dbReference type="GO" id="GO:0016853">
    <property type="term" value="F:isomerase activity"/>
    <property type="evidence" value="ECO:0007669"/>
    <property type="project" value="UniProtKB-KW"/>
</dbReference>
<organism evidence="3 5">
    <name type="scientific">Acutalibacter muris</name>
    <dbReference type="NCBI Taxonomy" id="1796620"/>
    <lineage>
        <taxon>Bacteria</taxon>
        <taxon>Bacillati</taxon>
        <taxon>Bacillota</taxon>
        <taxon>Clostridia</taxon>
        <taxon>Eubacteriales</taxon>
        <taxon>Acutalibacteraceae</taxon>
        <taxon>Acutalibacter</taxon>
    </lineage>
</organism>
<keyword evidence="3" id="KW-0413">Isomerase</keyword>
<dbReference type="Pfam" id="PF01261">
    <property type="entry name" value="AP_endonuc_2"/>
    <property type="match status" value="1"/>
</dbReference>
<reference evidence="3 5" key="3">
    <citation type="submission" date="2020-11" db="EMBL/GenBank/DDBJ databases">
        <title>Closed and high quality bacterial genomes of the OMM12 community.</title>
        <authorList>
            <person name="Marbouty M."/>
            <person name="Lamy-Besnier Q."/>
            <person name="Debarbieux L."/>
            <person name="Koszul R."/>
        </authorList>
    </citation>
    <scope>NUCLEOTIDE SEQUENCE [LARGE SCALE GENOMIC DNA]</scope>
    <source>
        <strain evidence="3 5">KB18</strain>
    </source>
</reference>
<dbReference type="KEGG" id="amur:ADH66_08210"/>
<reference evidence="2" key="1">
    <citation type="journal article" date="2017" name="Genome Announc.">
        <title>High-Quality Whole-Genome Sequences of the Oligo-Mouse-Microbiota Bacterial Community.</title>
        <authorList>
            <person name="Garzetti D."/>
            <person name="Brugiroux S."/>
            <person name="Bunk B."/>
            <person name="Pukall R."/>
            <person name="McCoy K.D."/>
            <person name="Macpherson A.J."/>
            <person name="Stecher B."/>
        </authorList>
    </citation>
    <scope>NUCLEOTIDE SEQUENCE</scope>
    <source>
        <strain evidence="2">KB18</strain>
    </source>
</reference>
<protein>
    <submittedName>
        <fullName evidence="3">Sugar phosphate isomerase/epimerase</fullName>
    </submittedName>
    <submittedName>
        <fullName evidence="2">Xylose isomerase</fullName>
    </submittedName>
</protein>
<dbReference type="PANTHER" id="PTHR12110">
    <property type="entry name" value="HYDROXYPYRUVATE ISOMERASE"/>
    <property type="match status" value="1"/>
</dbReference>
<evidence type="ECO:0000313" key="5">
    <source>
        <dbReference type="Proteomes" id="UP000596035"/>
    </source>
</evidence>
<dbReference type="PANTHER" id="PTHR12110:SF21">
    <property type="entry name" value="XYLOSE ISOMERASE-LIKE TIM BARREL DOMAIN-CONTAINING PROTEIN"/>
    <property type="match status" value="1"/>
</dbReference>
<evidence type="ECO:0000313" key="3">
    <source>
        <dbReference type="EMBL" id="QQR29920.1"/>
    </source>
</evidence>
<dbReference type="InterPro" id="IPR036237">
    <property type="entry name" value="Xyl_isomerase-like_sf"/>
</dbReference>
<dbReference type="Gene3D" id="3.20.20.150">
    <property type="entry name" value="Divalent-metal-dependent TIM barrel enzymes"/>
    <property type="match status" value="1"/>
</dbReference>
<name>A0A1Z2XQE7_9FIRM</name>
<sequence>MNEPIYAYMKLGTIAFMSYPDIMKGEGPMLETIKKLAKDPYFTAIECSWIKDASVRAKVAELLKESGLTVCYGAQPRFLTTGLNINDLNEEGRLRALDSLREGLYEARELGAKGIAYLSGRYEEETKEQSYMALVKSTKEICRLARELDMQVELEVFDYDVDKKSLIGPTPYAKRFAKEIRQEYDNFGLLIDLSHFPLIHEGIEESVLPVRDLITHVHIGNAVADPALEAYGDAHPRFGFPGSANGQAELVQFLRTLLEVGFLNRENPPVLSFEVKPWREEDPDVVLASCKRFLDEAWRLV</sequence>
<dbReference type="AlphaFoldDB" id="A0A1Z2XQE7"/>
<dbReference type="RefSeq" id="WP_066533621.1">
    <property type="nucleotide sequence ID" value="NZ_CP021422.1"/>
</dbReference>
<dbReference type="InterPro" id="IPR050312">
    <property type="entry name" value="IolE/XylAMocC-like"/>
</dbReference>
<dbReference type="Proteomes" id="UP000196710">
    <property type="component" value="Chromosome"/>
</dbReference>
<reference evidence="4" key="2">
    <citation type="submission" date="2017-05" db="EMBL/GenBank/DDBJ databases">
        <title>Improved OligoMM genomes.</title>
        <authorList>
            <person name="Garzetti D."/>
        </authorList>
    </citation>
    <scope>NUCLEOTIDE SEQUENCE [LARGE SCALE GENOMIC DNA]</scope>
    <source>
        <strain evidence="4">KB18</strain>
    </source>
</reference>
<dbReference type="SUPFAM" id="SSF51658">
    <property type="entry name" value="Xylose isomerase-like"/>
    <property type="match status" value="1"/>
</dbReference>